<protein>
    <submittedName>
        <fullName evidence="1">Uncharacterized protein</fullName>
    </submittedName>
</protein>
<organism evidence="1 2">
    <name type="scientific">Mycoplana azooxidifex</name>
    <dbReference type="NCBI Taxonomy" id="1636188"/>
    <lineage>
        <taxon>Bacteria</taxon>
        <taxon>Pseudomonadati</taxon>
        <taxon>Pseudomonadota</taxon>
        <taxon>Alphaproteobacteria</taxon>
        <taxon>Hyphomicrobiales</taxon>
        <taxon>Rhizobiaceae</taxon>
        <taxon>Mycoplana</taxon>
    </lineage>
</organism>
<gene>
    <name evidence="1" type="ORF">GGQ64_004829</name>
</gene>
<sequence length="179" mass="20099">MEAGAIEFDELNDLPSFRDTNDIHVTAVLQCVDFWQDMIAEPFDIVHDESIHFFEREDRWLRMIDKTIAPSEILFGTKTLNLPLPVRSVSSARSHECASLQLCNLVAGFLSRASNRDPDFRRFFRAAFDAGLCELTVFPLGPDRDFVTGPPSSAKGPDALDRMIEAMRSRASGTRSGME</sequence>
<dbReference type="RefSeq" id="WP_183807818.1">
    <property type="nucleotide sequence ID" value="NZ_JACIEE010000012.1"/>
</dbReference>
<keyword evidence="2" id="KW-1185">Reference proteome</keyword>
<reference evidence="1 2" key="1">
    <citation type="submission" date="2020-08" db="EMBL/GenBank/DDBJ databases">
        <title>Genomic Encyclopedia of Type Strains, Phase IV (KMG-IV): sequencing the most valuable type-strain genomes for metagenomic binning, comparative biology and taxonomic classification.</title>
        <authorList>
            <person name="Goeker M."/>
        </authorList>
    </citation>
    <scope>NUCLEOTIDE SEQUENCE [LARGE SCALE GENOMIC DNA]</scope>
    <source>
        <strain evidence="1 2">DSM 100211</strain>
    </source>
</reference>
<evidence type="ECO:0000313" key="1">
    <source>
        <dbReference type="EMBL" id="MBB3979585.1"/>
    </source>
</evidence>
<dbReference type="EMBL" id="JACIEE010000012">
    <property type="protein sequence ID" value="MBB3979585.1"/>
    <property type="molecule type" value="Genomic_DNA"/>
</dbReference>
<comment type="caution">
    <text evidence="1">The sequence shown here is derived from an EMBL/GenBank/DDBJ whole genome shotgun (WGS) entry which is preliminary data.</text>
</comment>
<accession>A0A7W6DAF4</accession>
<evidence type="ECO:0000313" key="2">
    <source>
        <dbReference type="Proteomes" id="UP000574761"/>
    </source>
</evidence>
<name>A0A7W6DAF4_9HYPH</name>
<dbReference type="AlphaFoldDB" id="A0A7W6DAF4"/>
<dbReference type="Proteomes" id="UP000574761">
    <property type="component" value="Unassembled WGS sequence"/>
</dbReference>
<proteinExistence type="predicted"/>